<dbReference type="Pfam" id="PF03937">
    <property type="entry name" value="Sdh5"/>
    <property type="match status" value="1"/>
</dbReference>
<dbReference type="Gene3D" id="3.10.180.10">
    <property type="entry name" value="2,3-Dihydroxybiphenyl 1,2-Dioxygenase, domain 1"/>
    <property type="match status" value="1"/>
</dbReference>
<dbReference type="Pfam" id="PF00903">
    <property type="entry name" value="Glyoxalase"/>
    <property type="match status" value="1"/>
</dbReference>
<accession>A0A6B0TVW2</accession>
<evidence type="ECO:0000256" key="3">
    <source>
        <dbReference type="ARBA" id="ARBA00023186"/>
    </source>
</evidence>
<reference evidence="5 6" key="1">
    <citation type="submission" date="2019-12" db="EMBL/GenBank/DDBJ databases">
        <title>Strain KN286 was isolated from seawater, which was collected from Caroline Seamount in the tropical western Pacific.</title>
        <authorList>
            <person name="Wang Q."/>
        </authorList>
    </citation>
    <scope>NUCLEOTIDE SEQUENCE [LARGE SCALE GENOMIC DNA]</scope>
    <source>
        <strain evidence="5 6">KN286</strain>
    </source>
</reference>
<dbReference type="InterPro" id="IPR004360">
    <property type="entry name" value="Glyas_Fos-R_dOase_dom"/>
</dbReference>
<evidence type="ECO:0000256" key="1">
    <source>
        <dbReference type="ARBA" id="ARBA00008571"/>
    </source>
</evidence>
<dbReference type="Proteomes" id="UP000436016">
    <property type="component" value="Unassembled WGS sequence"/>
</dbReference>
<dbReference type="InterPro" id="IPR036714">
    <property type="entry name" value="SDH_sf"/>
</dbReference>
<dbReference type="PROSITE" id="PS51819">
    <property type="entry name" value="VOC"/>
    <property type="match status" value="1"/>
</dbReference>
<name>A0A6B0TVW2_9RHOB</name>
<dbReference type="PANTHER" id="PTHR39434">
    <property type="match status" value="1"/>
</dbReference>
<dbReference type="CDD" id="cd08357">
    <property type="entry name" value="VOC_like"/>
    <property type="match status" value="1"/>
</dbReference>
<gene>
    <name evidence="5" type="ORF">GSH16_09570</name>
</gene>
<protein>
    <recommendedName>
        <fullName evidence="2">FAD assembly factor SdhE</fullName>
    </recommendedName>
</protein>
<feature type="domain" description="VOC" evidence="4">
    <location>
        <begin position="3"/>
        <end position="127"/>
    </location>
</feature>
<evidence type="ECO:0000313" key="6">
    <source>
        <dbReference type="Proteomes" id="UP000436016"/>
    </source>
</evidence>
<dbReference type="InterPro" id="IPR005631">
    <property type="entry name" value="SDH"/>
</dbReference>
<dbReference type="PANTHER" id="PTHR39434:SF1">
    <property type="entry name" value="VOC DOMAIN-CONTAINING PROTEIN"/>
    <property type="match status" value="1"/>
</dbReference>
<dbReference type="InterPro" id="IPR037523">
    <property type="entry name" value="VOC_core"/>
</dbReference>
<dbReference type="AlphaFoldDB" id="A0A6B0TVW2"/>
<organism evidence="5 6">
    <name type="scientific">Oceanomicrobium pacificus</name>
    <dbReference type="NCBI Taxonomy" id="2692916"/>
    <lineage>
        <taxon>Bacteria</taxon>
        <taxon>Pseudomonadati</taxon>
        <taxon>Pseudomonadota</taxon>
        <taxon>Alphaproteobacteria</taxon>
        <taxon>Rhodobacterales</taxon>
        <taxon>Paracoccaceae</taxon>
        <taxon>Oceanomicrobium</taxon>
    </lineage>
</organism>
<comment type="similarity">
    <text evidence="1">Belongs to the SdhE FAD assembly factor family.</text>
</comment>
<dbReference type="SUPFAM" id="SSF109910">
    <property type="entry name" value="YgfY-like"/>
    <property type="match status" value="1"/>
</dbReference>
<evidence type="ECO:0000259" key="4">
    <source>
        <dbReference type="PROSITE" id="PS51819"/>
    </source>
</evidence>
<keyword evidence="6" id="KW-1185">Reference proteome</keyword>
<keyword evidence="3" id="KW-0143">Chaperone</keyword>
<dbReference type="Gene3D" id="1.10.150.250">
    <property type="entry name" value="Flavinator of succinate dehydrogenase"/>
    <property type="match status" value="1"/>
</dbReference>
<dbReference type="EMBL" id="WUWG01000003">
    <property type="protein sequence ID" value="MXU65698.1"/>
    <property type="molecule type" value="Genomic_DNA"/>
</dbReference>
<comment type="caution">
    <text evidence="5">The sequence shown here is derived from an EMBL/GenBank/DDBJ whole genome shotgun (WGS) entry which is preliminary data.</text>
</comment>
<dbReference type="InterPro" id="IPR029068">
    <property type="entry name" value="Glyas_Bleomycin-R_OHBP_Dase"/>
</dbReference>
<evidence type="ECO:0000256" key="2">
    <source>
        <dbReference type="ARBA" id="ARBA00019418"/>
    </source>
</evidence>
<sequence length="221" mass="24528">MTQPFHLAFFVRDLAETRAFYGGLLGCTLGRSTDSWQDFDFFGHQLSAHLGPVAERATGAVDATAVPMPHFGAVLGMEAWARLVRRLEEAGVAFLLSPRIRFEGAPGEQGTFFIEDPSGNALEFKGFKDMDGVFANGEAPENRLKRMRMRCWRRGTKEMDMVLGPFADAELAGLSPDALDQLDALLEENDQDLYAWLTRQSEAPADHAGMLDRLRAFHGFV</sequence>
<dbReference type="SUPFAM" id="SSF54593">
    <property type="entry name" value="Glyoxalase/Bleomycin resistance protein/Dihydroxybiphenyl dioxygenase"/>
    <property type="match status" value="1"/>
</dbReference>
<evidence type="ECO:0000313" key="5">
    <source>
        <dbReference type="EMBL" id="MXU65698.1"/>
    </source>
</evidence>
<proteinExistence type="inferred from homology"/>